<keyword evidence="1" id="KW-0808">Transferase</keyword>
<dbReference type="InterPro" id="IPR029063">
    <property type="entry name" value="SAM-dependent_MTases_sf"/>
</dbReference>
<evidence type="ECO:0000313" key="2">
    <source>
        <dbReference type="Proteomes" id="UP000464577"/>
    </source>
</evidence>
<proteinExistence type="predicted"/>
<dbReference type="CDD" id="cd02440">
    <property type="entry name" value="AdoMet_MTases"/>
    <property type="match status" value="1"/>
</dbReference>
<dbReference type="Proteomes" id="UP000464577">
    <property type="component" value="Chromosome"/>
</dbReference>
<keyword evidence="1" id="KW-0489">Methyltransferase</keyword>
<keyword evidence="2" id="KW-1185">Reference proteome</keyword>
<dbReference type="RefSeq" id="WP_162385690.1">
    <property type="nucleotide sequence ID" value="NZ_CP045997.1"/>
</dbReference>
<reference evidence="1 2" key="1">
    <citation type="submission" date="2019-11" db="EMBL/GenBank/DDBJ databases">
        <title>Spirosoma endbachense sp. nov., isolated from a natural salt meadow.</title>
        <authorList>
            <person name="Rojas J."/>
            <person name="Ambika Manirajan B."/>
            <person name="Ratering S."/>
            <person name="Suarez C."/>
            <person name="Geissler-Plaum R."/>
            <person name="Schnell S."/>
        </authorList>
    </citation>
    <scope>NUCLEOTIDE SEQUENCE [LARGE SCALE GENOMIC DNA]</scope>
    <source>
        <strain evidence="1 2">I-24</strain>
    </source>
</reference>
<organism evidence="1 2">
    <name type="scientific">Spirosoma endbachense</name>
    <dbReference type="NCBI Taxonomy" id="2666025"/>
    <lineage>
        <taxon>Bacteria</taxon>
        <taxon>Pseudomonadati</taxon>
        <taxon>Bacteroidota</taxon>
        <taxon>Cytophagia</taxon>
        <taxon>Cytophagales</taxon>
        <taxon>Cytophagaceae</taxon>
        <taxon>Spirosoma</taxon>
    </lineage>
</organism>
<evidence type="ECO:0000313" key="1">
    <source>
        <dbReference type="EMBL" id="QHV95280.1"/>
    </source>
</evidence>
<name>A0A6P1VTG4_9BACT</name>
<gene>
    <name evidence="1" type="ORF">GJR95_09755</name>
</gene>
<sequence length="250" mass="29109">MKYVHYDNVHNTNAAKHIVPILIELFSPNNIIDIGCGTGTWLKVFEECGINGLLGIDGDHVNKDKLHIPLNQFVEFDLEKTINIDKKYDMLLCLEVAEHLSVNRAQGLVDDLCRISDIIIFSAAIPFQGGQNHINEQYPDYWIKFFINNNFNCYDTIRPKIWNNLNIDWWYRQNIIVFTKNKLTVSTGKSNAIEPLISQNLYSQKIEEISLLTNKIDNIYNGQLTINEYLSMLLQYFNRKFFRHLATKSF</sequence>
<dbReference type="GO" id="GO:0008168">
    <property type="term" value="F:methyltransferase activity"/>
    <property type="evidence" value="ECO:0007669"/>
    <property type="project" value="UniProtKB-KW"/>
</dbReference>
<dbReference type="SUPFAM" id="SSF53335">
    <property type="entry name" value="S-adenosyl-L-methionine-dependent methyltransferases"/>
    <property type="match status" value="1"/>
</dbReference>
<dbReference type="Pfam" id="PF13489">
    <property type="entry name" value="Methyltransf_23"/>
    <property type="match status" value="1"/>
</dbReference>
<accession>A0A6P1VTG4</accession>
<protein>
    <submittedName>
        <fullName evidence="1">Methyltransferase domain-containing protein</fullName>
    </submittedName>
</protein>
<dbReference type="EMBL" id="CP045997">
    <property type="protein sequence ID" value="QHV95280.1"/>
    <property type="molecule type" value="Genomic_DNA"/>
</dbReference>
<dbReference type="Gene3D" id="3.40.50.150">
    <property type="entry name" value="Vaccinia Virus protein VP39"/>
    <property type="match status" value="1"/>
</dbReference>
<dbReference type="GO" id="GO:0032259">
    <property type="term" value="P:methylation"/>
    <property type="evidence" value="ECO:0007669"/>
    <property type="project" value="UniProtKB-KW"/>
</dbReference>
<dbReference type="AlphaFoldDB" id="A0A6P1VTG4"/>
<dbReference type="KEGG" id="senf:GJR95_09755"/>